<gene>
    <name evidence="6" type="ORF">ACGRHZ_19660</name>
</gene>
<evidence type="ECO:0000259" key="4">
    <source>
        <dbReference type="Pfam" id="PF20009"/>
    </source>
</evidence>
<name>A0ABW7JAV2_9VIBR</name>
<keyword evidence="2" id="KW-0732">Signal</keyword>
<dbReference type="SUPFAM" id="SSF50969">
    <property type="entry name" value="YVTN repeat-like/Quinoprotein amine dehydrogenase"/>
    <property type="match status" value="1"/>
</dbReference>
<dbReference type="InterPro" id="IPR011042">
    <property type="entry name" value="6-blade_b-propeller_TolB-like"/>
</dbReference>
<feature type="compositionally biased region" description="Polar residues" evidence="1">
    <location>
        <begin position="683"/>
        <end position="694"/>
    </location>
</feature>
<dbReference type="InterPro" id="IPR032295">
    <property type="entry name" value="DUF4842"/>
</dbReference>
<dbReference type="EMBL" id="JBIHSE010000002">
    <property type="protein sequence ID" value="MFH0273490.1"/>
    <property type="molecule type" value="Genomic_DNA"/>
</dbReference>
<reference evidence="6 7" key="1">
    <citation type="submission" date="2024-10" db="EMBL/GenBank/DDBJ databases">
        <authorList>
            <person name="Yibar A."/>
            <person name="Saticioglu I.B."/>
            <person name="Duman M."/>
            <person name="Ajmi N."/>
            <person name="Gurler F."/>
            <person name="Ay H."/>
            <person name="Onuk E."/>
            <person name="Guler S."/>
            <person name="Romalde J.L."/>
        </authorList>
    </citation>
    <scope>NUCLEOTIDE SEQUENCE [LARGE SCALE GENOMIC DNA]</scope>
    <source>
        <strain evidence="6 7">1-TCBS-A</strain>
    </source>
</reference>
<evidence type="ECO:0000313" key="7">
    <source>
        <dbReference type="Proteomes" id="UP001607221"/>
    </source>
</evidence>
<evidence type="ECO:0000313" key="6">
    <source>
        <dbReference type="EMBL" id="MFH0273490.1"/>
    </source>
</evidence>
<dbReference type="InterPro" id="IPR045474">
    <property type="entry name" value="GEVED"/>
</dbReference>
<dbReference type="Pfam" id="PF16130">
    <property type="entry name" value="DUF4842"/>
    <property type="match status" value="1"/>
</dbReference>
<feature type="signal peptide" evidence="2">
    <location>
        <begin position="1"/>
        <end position="19"/>
    </location>
</feature>
<feature type="domain" description="DUF6923" evidence="5">
    <location>
        <begin position="33"/>
        <end position="257"/>
    </location>
</feature>
<dbReference type="Pfam" id="PF20009">
    <property type="entry name" value="GEVED"/>
    <property type="match status" value="1"/>
</dbReference>
<dbReference type="Proteomes" id="UP001607221">
    <property type="component" value="Unassembled WGS sequence"/>
</dbReference>
<dbReference type="RefSeq" id="WP_394632631.1">
    <property type="nucleotide sequence ID" value="NZ_JBIHSE010000002.1"/>
</dbReference>
<dbReference type="Gene3D" id="2.120.10.30">
    <property type="entry name" value="TolB, C-terminal domain"/>
    <property type="match status" value="1"/>
</dbReference>
<proteinExistence type="predicted"/>
<feature type="domain" description="DUF4842" evidence="3">
    <location>
        <begin position="471"/>
        <end position="690"/>
    </location>
</feature>
<feature type="region of interest" description="Disordered" evidence="1">
    <location>
        <begin position="682"/>
        <end position="702"/>
    </location>
</feature>
<dbReference type="Pfam" id="PF21959">
    <property type="entry name" value="DUF6923"/>
    <property type="match status" value="1"/>
</dbReference>
<evidence type="ECO:0000256" key="2">
    <source>
        <dbReference type="SAM" id="SignalP"/>
    </source>
</evidence>
<evidence type="ECO:0000256" key="1">
    <source>
        <dbReference type="SAM" id="MobiDB-lite"/>
    </source>
</evidence>
<evidence type="ECO:0000259" key="3">
    <source>
        <dbReference type="Pfam" id="PF16130"/>
    </source>
</evidence>
<keyword evidence="7" id="KW-1185">Reference proteome</keyword>
<sequence length="702" mass="75969">MKRTSLLLGSLLVSAYVNAAPFDTCPSKAYLFQSTPTQVYGINLVTGSTTLLQGDTGISSNINAVGFDFTDRYIYGYDTTENRVVRLGQDFQAEILNVSGLLGTGNHFFVGDVYDHVYYLYRKNKGLYKIDLSPLDTDPTAQLSLVQITSTATVNLTDFAFHPDDGALYGVDNNTGKLYQFDRTSGATTLIGNIGVTGVFGAGYFDVDGNYYMSRNSDGKIFRVSLTAENVAAGTVTAVEFVSNGPASNQNDGARCANAPIIDPEEPIDFGDAPDTYHTTLASNGPRHEVDGITWLGSIAPDGDVGGQADDNAVDTADEDGVGFVAALDPGLSSVIEVTASTTGYLSAWFDWNHDGDFDDDGEQVFTNELLAAGSNSLPFVVSTAATAGSSWSRFRFSQQTDLNYDGGSTSGEVEDHPITITANGYAVEHFPAVDDYASVAYEDNWPYTADYDMNDVVVDLQITETTLAGHVENIKISGKLVAYGATYKNGFAIRLPGVSRSSIETALTTLTFDGVEQASNGLESISDEAIFIIGEDMSVHAASSGGCTFFRTESDCDTNTALLDFTLNIYFTEGSDRSAITDMPYDPFIFATPNTYHGDGITFQPGRKWEVHLPGQAPTEQFDTSLYGRGVDASLNGSNNYFKTATYLPWALLIVEDWEWPLERIDMVEAYPAFQTWAESGGTESETWHQSPTADKCYNRP</sequence>
<evidence type="ECO:0000259" key="5">
    <source>
        <dbReference type="Pfam" id="PF21959"/>
    </source>
</evidence>
<dbReference type="InterPro" id="IPR031025">
    <property type="entry name" value="LruC_dom"/>
</dbReference>
<dbReference type="InterPro" id="IPR054215">
    <property type="entry name" value="DUF6923"/>
</dbReference>
<organism evidence="6 7">
    <name type="scientific">Vibrio jasicida</name>
    <dbReference type="NCBI Taxonomy" id="766224"/>
    <lineage>
        <taxon>Bacteria</taxon>
        <taxon>Pseudomonadati</taxon>
        <taxon>Pseudomonadota</taxon>
        <taxon>Gammaproteobacteria</taxon>
        <taxon>Vibrionales</taxon>
        <taxon>Vibrionaceae</taxon>
        <taxon>Vibrio</taxon>
    </lineage>
</organism>
<feature type="chain" id="PRO_5046088260" evidence="2">
    <location>
        <begin position="20"/>
        <end position="702"/>
    </location>
</feature>
<accession>A0ABW7JAV2</accession>
<dbReference type="InterPro" id="IPR011044">
    <property type="entry name" value="Quino_amine_DH_bsu"/>
</dbReference>
<dbReference type="NCBIfam" id="TIGR04456">
    <property type="entry name" value="LruC_dom"/>
    <property type="match status" value="1"/>
</dbReference>
<protein>
    <submittedName>
        <fullName evidence="6">LruC domain-containing protein</fullName>
    </submittedName>
</protein>
<feature type="domain" description="GEVED" evidence="4">
    <location>
        <begin position="345"/>
        <end position="420"/>
    </location>
</feature>
<comment type="caution">
    <text evidence="6">The sequence shown here is derived from an EMBL/GenBank/DDBJ whole genome shotgun (WGS) entry which is preliminary data.</text>
</comment>